<organism evidence="1 2">
    <name type="scientific">Puccinia graminis f. sp. tritici</name>
    <dbReference type="NCBI Taxonomy" id="56615"/>
    <lineage>
        <taxon>Eukaryota</taxon>
        <taxon>Fungi</taxon>
        <taxon>Dikarya</taxon>
        <taxon>Basidiomycota</taxon>
        <taxon>Pucciniomycotina</taxon>
        <taxon>Pucciniomycetes</taxon>
        <taxon>Pucciniales</taxon>
        <taxon>Pucciniaceae</taxon>
        <taxon>Puccinia</taxon>
    </lineage>
</organism>
<evidence type="ECO:0008006" key="3">
    <source>
        <dbReference type="Google" id="ProtNLM"/>
    </source>
</evidence>
<gene>
    <name evidence="1" type="ORF">PGTUg99_025542</name>
</gene>
<proteinExistence type="predicted"/>
<sequence length="59" mass="6718">MQLHLNPSNYFDEGQYLLADSAYELSHTVIPAYKVPAANITINSQFNYCLAKARVRNEL</sequence>
<comment type="caution">
    <text evidence="1">The sequence shown here is derived from an EMBL/GenBank/DDBJ whole genome shotgun (WGS) entry which is preliminary data.</text>
</comment>
<evidence type="ECO:0000313" key="1">
    <source>
        <dbReference type="EMBL" id="KAA1088064.1"/>
    </source>
</evidence>
<dbReference type="EMBL" id="VDEP01000408">
    <property type="protein sequence ID" value="KAA1088064.1"/>
    <property type="molecule type" value="Genomic_DNA"/>
</dbReference>
<protein>
    <recommendedName>
        <fullName evidence="3">DDE Tnp4 domain-containing protein</fullName>
    </recommendedName>
</protein>
<evidence type="ECO:0000313" key="2">
    <source>
        <dbReference type="Proteomes" id="UP000325313"/>
    </source>
</evidence>
<accession>A0A5B0NHI5</accession>
<dbReference type="AlphaFoldDB" id="A0A5B0NHI5"/>
<name>A0A5B0NHI5_PUCGR</name>
<reference evidence="1 2" key="1">
    <citation type="submission" date="2019-05" db="EMBL/GenBank/DDBJ databases">
        <title>Emergence of the Ug99 lineage of the wheat stem rust pathogen through somatic hybridization.</title>
        <authorList>
            <person name="Li F."/>
            <person name="Upadhyaya N.M."/>
            <person name="Sperschneider J."/>
            <person name="Matny O."/>
            <person name="Nguyen-Phuc H."/>
            <person name="Mago R."/>
            <person name="Raley C."/>
            <person name="Miller M.E."/>
            <person name="Silverstein K.A.T."/>
            <person name="Henningsen E."/>
            <person name="Hirsch C.D."/>
            <person name="Visser B."/>
            <person name="Pretorius Z.A."/>
            <person name="Steffenson B.J."/>
            <person name="Schwessinger B."/>
            <person name="Dodds P.N."/>
            <person name="Figueroa M."/>
        </authorList>
    </citation>
    <scope>NUCLEOTIDE SEQUENCE [LARGE SCALE GENOMIC DNA]</scope>
    <source>
        <strain evidence="1 2">Ug99</strain>
    </source>
</reference>
<dbReference type="Proteomes" id="UP000325313">
    <property type="component" value="Unassembled WGS sequence"/>
</dbReference>